<dbReference type="AlphaFoldDB" id="A0A803PKC8"/>
<name>A0A803PKC8_CANSA</name>
<protein>
    <submittedName>
        <fullName evidence="2">Uncharacterized protein</fullName>
    </submittedName>
</protein>
<keyword evidence="3" id="KW-1185">Reference proteome</keyword>
<feature type="coiled-coil region" evidence="1">
    <location>
        <begin position="57"/>
        <end position="98"/>
    </location>
</feature>
<keyword evidence="1" id="KW-0175">Coiled coil</keyword>
<accession>A0A803PKC8</accession>
<dbReference type="EnsemblPlants" id="evm.model.05.1189">
    <property type="protein sequence ID" value="cds.evm.model.05.1189"/>
    <property type="gene ID" value="evm.TU.05.1189"/>
</dbReference>
<dbReference type="EMBL" id="UZAU01000502">
    <property type="status" value="NOT_ANNOTATED_CDS"/>
    <property type="molecule type" value="Genomic_DNA"/>
</dbReference>
<reference evidence="2" key="1">
    <citation type="submission" date="2018-11" db="EMBL/GenBank/DDBJ databases">
        <authorList>
            <person name="Grassa J C."/>
        </authorList>
    </citation>
    <scope>NUCLEOTIDE SEQUENCE [LARGE SCALE GENOMIC DNA]</scope>
</reference>
<proteinExistence type="predicted"/>
<dbReference type="Gramene" id="evm.model.05.1189">
    <property type="protein sequence ID" value="cds.evm.model.05.1189"/>
    <property type="gene ID" value="evm.TU.05.1189"/>
</dbReference>
<evidence type="ECO:0000313" key="3">
    <source>
        <dbReference type="Proteomes" id="UP000596661"/>
    </source>
</evidence>
<evidence type="ECO:0000256" key="1">
    <source>
        <dbReference type="SAM" id="Coils"/>
    </source>
</evidence>
<organism evidence="2 3">
    <name type="scientific">Cannabis sativa</name>
    <name type="common">Hemp</name>
    <name type="synonym">Marijuana</name>
    <dbReference type="NCBI Taxonomy" id="3483"/>
    <lineage>
        <taxon>Eukaryota</taxon>
        <taxon>Viridiplantae</taxon>
        <taxon>Streptophyta</taxon>
        <taxon>Embryophyta</taxon>
        <taxon>Tracheophyta</taxon>
        <taxon>Spermatophyta</taxon>
        <taxon>Magnoliopsida</taxon>
        <taxon>eudicotyledons</taxon>
        <taxon>Gunneridae</taxon>
        <taxon>Pentapetalae</taxon>
        <taxon>rosids</taxon>
        <taxon>fabids</taxon>
        <taxon>Rosales</taxon>
        <taxon>Cannabaceae</taxon>
        <taxon>Cannabis</taxon>
    </lineage>
</organism>
<sequence>MTDPVVRARDILALQEKFVVEEFMSKVEGTPSYELMPRSAELVWQFITMFSRAFVAGSKEDKELEDLRKSKEQVELEAKLSQTKVEELSRDLKAEKENGKKQYDQAVSDYIYTTLSKVPDFDFLILGAEAAEMAKAFRAMSPTQTQWCGGNLFPKDTEVANTEKVAGC</sequence>
<reference evidence="2" key="2">
    <citation type="submission" date="2021-03" db="UniProtKB">
        <authorList>
            <consortium name="EnsemblPlants"/>
        </authorList>
    </citation>
    <scope>IDENTIFICATION</scope>
</reference>
<dbReference type="Proteomes" id="UP000596661">
    <property type="component" value="Chromosome 5"/>
</dbReference>
<evidence type="ECO:0000313" key="2">
    <source>
        <dbReference type="EnsemblPlants" id="cds.evm.model.05.1189"/>
    </source>
</evidence>